<comment type="caution">
    <text evidence="9">The sequence shown here is derived from an EMBL/GenBank/DDBJ whole genome shotgun (WGS) entry which is preliminary data.</text>
</comment>
<evidence type="ECO:0000256" key="6">
    <source>
        <dbReference type="ARBA" id="ARBA00023235"/>
    </source>
</evidence>
<dbReference type="InterPro" id="IPR000652">
    <property type="entry name" value="Triosephosphate_isomerase"/>
</dbReference>
<evidence type="ECO:0000313" key="9">
    <source>
        <dbReference type="EMBL" id="MES0874156.1"/>
    </source>
</evidence>
<feature type="binding site" evidence="7">
    <location>
        <begin position="235"/>
        <end position="236"/>
    </location>
    <ligand>
        <name>substrate</name>
    </ligand>
</feature>
<evidence type="ECO:0000256" key="1">
    <source>
        <dbReference type="ARBA" id="ARBA00004939"/>
    </source>
</evidence>
<gene>
    <name evidence="7 9" type="primary">tpiA</name>
    <name evidence="9" type="ORF">ABSH63_09085</name>
</gene>
<dbReference type="InterPro" id="IPR035990">
    <property type="entry name" value="TIM_sf"/>
</dbReference>
<dbReference type="GO" id="GO:0004807">
    <property type="term" value="F:triose-phosphate isomerase activity"/>
    <property type="evidence" value="ECO:0007669"/>
    <property type="project" value="UniProtKB-EC"/>
</dbReference>
<keyword evidence="4 7" id="KW-0963">Cytoplasm</keyword>
<comment type="pathway">
    <text evidence="7 8">Carbohydrate degradation; glycolysis; D-glyceraldehyde 3-phosphate from glycerone phosphate: step 1/1.</text>
</comment>
<feature type="binding site" evidence="7">
    <location>
        <position position="214"/>
    </location>
    <ligand>
        <name>substrate</name>
    </ligand>
</feature>
<evidence type="ECO:0000256" key="7">
    <source>
        <dbReference type="HAMAP-Rule" id="MF_00147"/>
    </source>
</evidence>
<comment type="catalytic activity">
    <reaction evidence="7 8">
        <text>D-glyceraldehyde 3-phosphate = dihydroxyacetone phosphate</text>
        <dbReference type="Rhea" id="RHEA:18585"/>
        <dbReference type="ChEBI" id="CHEBI:57642"/>
        <dbReference type="ChEBI" id="CHEBI:59776"/>
        <dbReference type="EC" id="5.3.1.1"/>
    </reaction>
</comment>
<dbReference type="Pfam" id="PF00121">
    <property type="entry name" value="TIM"/>
    <property type="match status" value="1"/>
</dbReference>
<feature type="binding site" evidence="7">
    <location>
        <begin position="10"/>
        <end position="12"/>
    </location>
    <ligand>
        <name>substrate</name>
    </ligand>
</feature>
<comment type="subcellular location">
    <subcellularLocation>
        <location evidence="7 8">Cytoplasm</location>
    </subcellularLocation>
</comment>
<dbReference type="NCBIfam" id="TIGR00419">
    <property type="entry name" value="tim"/>
    <property type="match status" value="1"/>
</dbReference>
<dbReference type="HAMAP" id="MF_00147_B">
    <property type="entry name" value="TIM_B"/>
    <property type="match status" value="1"/>
</dbReference>
<keyword evidence="6 7" id="KW-0413">Isomerase</keyword>
<keyword evidence="10" id="KW-1185">Reference proteome</keyword>
<organism evidence="9 10">
    <name type="scientific">Sinimarinibacterium thermocellulolyticum</name>
    <dbReference type="NCBI Taxonomy" id="3170016"/>
    <lineage>
        <taxon>Bacteria</taxon>
        <taxon>Pseudomonadati</taxon>
        <taxon>Pseudomonadota</taxon>
        <taxon>Gammaproteobacteria</taxon>
        <taxon>Nevskiales</taxon>
        <taxon>Nevskiaceae</taxon>
        <taxon>Sinimarinibacterium</taxon>
    </lineage>
</organism>
<accession>A0ABV2AB81</accession>
<dbReference type="PANTHER" id="PTHR21139">
    <property type="entry name" value="TRIOSEPHOSPHATE ISOMERASE"/>
    <property type="match status" value="1"/>
</dbReference>
<dbReference type="InterPro" id="IPR022896">
    <property type="entry name" value="TrioseP_Isoase_bac/euk"/>
</dbReference>
<dbReference type="PROSITE" id="PS51440">
    <property type="entry name" value="TIM_2"/>
    <property type="match status" value="1"/>
</dbReference>
<evidence type="ECO:0000256" key="4">
    <source>
        <dbReference type="ARBA" id="ARBA00022490"/>
    </source>
</evidence>
<dbReference type="EC" id="5.3.1.1" evidence="7 8"/>
<dbReference type="Proteomes" id="UP001465331">
    <property type="component" value="Unassembled WGS sequence"/>
</dbReference>
<evidence type="ECO:0000256" key="8">
    <source>
        <dbReference type="RuleBase" id="RU363013"/>
    </source>
</evidence>
<keyword evidence="5 7" id="KW-0324">Glycolysis</keyword>
<dbReference type="EMBL" id="JBEPIJ010000008">
    <property type="protein sequence ID" value="MES0874156.1"/>
    <property type="molecule type" value="Genomic_DNA"/>
</dbReference>
<feature type="active site" description="Proton acceptor" evidence="7">
    <location>
        <position position="169"/>
    </location>
</feature>
<sequence>MKRRALVAGNWKMNGSHDFNASLVREIVLEIKRFPDIDVLVCPPAPYLDAVGRQLAGSAIQLGAQNLCEQPKPGAFTGEIHGGMLRDVGCAYVIVGHSERRALYAETDARVAQKFAVALACGLTPILCVGETLDEREQHRTEAVIARQLAAVIEDSGIASFKQAVIAYEPVWAIGTGKTATPAQAQEVHAFIRGQLAAADARIANSTRILYGGSVKAENAQSLFNCPDVDGGLIGGASLKADEFVAICAAAQSRSK</sequence>
<proteinExistence type="inferred from homology"/>
<evidence type="ECO:0000313" key="10">
    <source>
        <dbReference type="Proteomes" id="UP001465331"/>
    </source>
</evidence>
<dbReference type="CDD" id="cd00311">
    <property type="entry name" value="TIM"/>
    <property type="match status" value="1"/>
</dbReference>
<feature type="binding site" evidence="7">
    <location>
        <position position="175"/>
    </location>
    <ligand>
        <name>substrate</name>
    </ligand>
</feature>
<comment type="subunit">
    <text evidence="7 8">Homodimer.</text>
</comment>
<reference evidence="9 10" key="1">
    <citation type="submission" date="2024-06" db="EMBL/GenBank/DDBJ databases">
        <authorList>
            <person name="Li Z."/>
            <person name="Jiang Y."/>
        </authorList>
    </citation>
    <scope>NUCLEOTIDE SEQUENCE [LARGE SCALE GENOMIC DNA]</scope>
    <source>
        <strain evidence="9 10">HSW-8</strain>
    </source>
</reference>
<protein>
    <recommendedName>
        <fullName evidence="7 8">Triosephosphate isomerase</fullName>
        <shortName evidence="7">TIM</shortName>
        <shortName evidence="7">TPI</shortName>
        <ecNumber evidence="7 8">5.3.1.1</ecNumber>
    </recommendedName>
    <alternativeName>
        <fullName evidence="7">Triose-phosphate isomerase</fullName>
    </alternativeName>
</protein>
<comment type="function">
    <text evidence="7">Involved in the gluconeogenesis. Catalyzes stereospecifically the conversion of dihydroxyacetone phosphate (DHAP) to D-glyceraldehyde-3-phosphate (G3P).</text>
</comment>
<dbReference type="InterPro" id="IPR020861">
    <property type="entry name" value="Triosephosphate_isomerase_AS"/>
</dbReference>
<dbReference type="Gene3D" id="3.20.20.70">
    <property type="entry name" value="Aldolase class I"/>
    <property type="match status" value="1"/>
</dbReference>
<keyword evidence="3 7" id="KW-0312">Gluconeogenesis</keyword>
<evidence type="ECO:0000256" key="5">
    <source>
        <dbReference type="ARBA" id="ARBA00023152"/>
    </source>
</evidence>
<dbReference type="PANTHER" id="PTHR21139:SF42">
    <property type="entry name" value="TRIOSEPHOSPHATE ISOMERASE"/>
    <property type="match status" value="1"/>
</dbReference>
<dbReference type="SUPFAM" id="SSF51351">
    <property type="entry name" value="Triosephosphate isomerase (TIM)"/>
    <property type="match status" value="1"/>
</dbReference>
<comment type="similarity">
    <text evidence="2 7 8">Belongs to the triosephosphate isomerase family.</text>
</comment>
<evidence type="ECO:0000256" key="2">
    <source>
        <dbReference type="ARBA" id="ARBA00007422"/>
    </source>
</evidence>
<dbReference type="RefSeq" id="WP_352889161.1">
    <property type="nucleotide sequence ID" value="NZ_JBEPIJ010000008.1"/>
</dbReference>
<dbReference type="PROSITE" id="PS00171">
    <property type="entry name" value="TIM_1"/>
    <property type="match status" value="1"/>
</dbReference>
<name>A0ABV2AB81_9GAMM</name>
<comment type="pathway">
    <text evidence="1">Carbohydrate metabolism; erythritol degradation.</text>
</comment>
<comment type="pathway">
    <text evidence="7 8">Carbohydrate biosynthesis; gluconeogenesis.</text>
</comment>
<evidence type="ECO:0000256" key="3">
    <source>
        <dbReference type="ARBA" id="ARBA00022432"/>
    </source>
</evidence>
<dbReference type="InterPro" id="IPR013785">
    <property type="entry name" value="Aldolase_TIM"/>
</dbReference>
<feature type="active site" description="Electrophile" evidence="7">
    <location>
        <position position="97"/>
    </location>
</feature>